<feature type="transmembrane region" description="Helical" evidence="1">
    <location>
        <begin position="39"/>
        <end position="59"/>
    </location>
</feature>
<feature type="transmembrane region" description="Helical" evidence="1">
    <location>
        <begin position="71"/>
        <end position="90"/>
    </location>
</feature>
<reference evidence="2" key="1">
    <citation type="submission" date="2012-02" db="EMBL/GenBank/DDBJ databases">
        <title>The complete genome of Solitalea canadensis DSM 3403.</title>
        <authorList>
            <consortium name="US DOE Joint Genome Institute (JGI-PGF)"/>
            <person name="Lucas S."/>
            <person name="Copeland A."/>
            <person name="Lapidus A."/>
            <person name="Glavina del Rio T."/>
            <person name="Dalin E."/>
            <person name="Tice H."/>
            <person name="Bruce D."/>
            <person name="Goodwin L."/>
            <person name="Pitluck S."/>
            <person name="Peters L."/>
            <person name="Ovchinnikova G."/>
            <person name="Lu M."/>
            <person name="Kyrpides N."/>
            <person name="Mavromatis K."/>
            <person name="Ivanova N."/>
            <person name="Brettin T."/>
            <person name="Detter J.C."/>
            <person name="Han C."/>
            <person name="Larimer F."/>
            <person name="Land M."/>
            <person name="Hauser L."/>
            <person name="Markowitz V."/>
            <person name="Cheng J.-F."/>
            <person name="Hugenholtz P."/>
            <person name="Woyke T."/>
            <person name="Wu D."/>
            <person name="Spring S."/>
            <person name="Schroeder M."/>
            <person name="Kopitz M."/>
            <person name="Brambilla E."/>
            <person name="Klenk H.-P."/>
            <person name="Eisen J.A."/>
        </authorList>
    </citation>
    <scope>NUCLEOTIDE SEQUENCE</scope>
    <source>
        <strain evidence="2">DSM 3403</strain>
    </source>
</reference>
<sequence length="91" mass="10611">MKDFLKFIVVNLFLFVTSYICFMITVFLMGYASNEKHTVGIWVLFFIFLLLNIIAYSLVLYNAKKITSKTFFYGVSVITFAWIFAAIMAYN</sequence>
<organism evidence="2 3">
    <name type="scientific">Solitalea canadensis (strain ATCC 29591 / DSM 3403 / JCM 21819 / LMG 8368 / NBRC 15130 / NCIMB 12057 / USAM 9D)</name>
    <name type="common">Flexibacter canadensis</name>
    <dbReference type="NCBI Taxonomy" id="929556"/>
    <lineage>
        <taxon>Bacteria</taxon>
        <taxon>Pseudomonadati</taxon>
        <taxon>Bacteroidota</taxon>
        <taxon>Sphingobacteriia</taxon>
        <taxon>Sphingobacteriales</taxon>
        <taxon>Sphingobacteriaceae</taxon>
        <taxon>Solitalea</taxon>
    </lineage>
</organism>
<keyword evidence="1" id="KW-1133">Transmembrane helix</keyword>
<dbReference type="STRING" id="929556.Solca_1591"/>
<evidence type="ECO:0000256" key="1">
    <source>
        <dbReference type="SAM" id="Phobius"/>
    </source>
</evidence>
<protein>
    <submittedName>
        <fullName evidence="2">Uncharacterized protein</fullName>
    </submittedName>
</protein>
<dbReference type="Proteomes" id="UP000007590">
    <property type="component" value="Chromosome"/>
</dbReference>
<keyword evidence="3" id="KW-1185">Reference proteome</keyword>
<accession>H8KTT4</accession>
<name>H8KTT4_SOLCM</name>
<keyword evidence="1" id="KW-0812">Transmembrane</keyword>
<keyword evidence="1" id="KW-0472">Membrane</keyword>
<feature type="transmembrane region" description="Helical" evidence="1">
    <location>
        <begin position="12"/>
        <end position="33"/>
    </location>
</feature>
<dbReference type="EMBL" id="CP003349">
    <property type="protein sequence ID" value="AFD06659.1"/>
    <property type="molecule type" value="Genomic_DNA"/>
</dbReference>
<evidence type="ECO:0000313" key="2">
    <source>
        <dbReference type="EMBL" id="AFD06659.1"/>
    </source>
</evidence>
<proteinExistence type="predicted"/>
<gene>
    <name evidence="2" type="ordered locus">Solca_1591</name>
</gene>
<evidence type="ECO:0000313" key="3">
    <source>
        <dbReference type="Proteomes" id="UP000007590"/>
    </source>
</evidence>
<dbReference type="AlphaFoldDB" id="H8KTT4"/>
<dbReference type="HOGENOM" id="CLU_2425344_0_0_10"/>
<dbReference type="KEGG" id="scn:Solca_1591"/>